<evidence type="ECO:0000256" key="2">
    <source>
        <dbReference type="ARBA" id="ARBA00015854"/>
    </source>
</evidence>
<keyword evidence="5" id="KW-0479">Metal-binding</keyword>
<dbReference type="STRING" id="1353952.A0A165G8V4"/>
<keyword evidence="6" id="KW-0408">Iron</keyword>
<evidence type="ECO:0000313" key="10">
    <source>
        <dbReference type="EMBL" id="KZT57750.1"/>
    </source>
</evidence>
<dbReference type="EMBL" id="KV423959">
    <property type="protein sequence ID" value="KZT57750.1"/>
    <property type="molecule type" value="Genomic_DNA"/>
</dbReference>
<dbReference type="InterPro" id="IPR009016">
    <property type="entry name" value="Fe_hydrogenase"/>
</dbReference>
<proteinExistence type="inferred from homology"/>
<dbReference type="GO" id="GO:0051539">
    <property type="term" value="F:4 iron, 4 sulfur cluster binding"/>
    <property type="evidence" value="ECO:0007669"/>
    <property type="project" value="UniProtKB-KW"/>
</dbReference>
<dbReference type="GO" id="GO:0046872">
    <property type="term" value="F:metal ion binding"/>
    <property type="evidence" value="ECO:0007669"/>
    <property type="project" value="UniProtKB-KW"/>
</dbReference>
<dbReference type="Proteomes" id="UP000076842">
    <property type="component" value="Unassembled WGS sequence"/>
</dbReference>
<keyword evidence="7" id="KW-0411">Iron-sulfur</keyword>
<gene>
    <name evidence="10" type="ORF">CALCODRAFT_404807</name>
</gene>
<name>A0A165G8V4_9BASI</name>
<evidence type="ECO:0000256" key="3">
    <source>
        <dbReference type="ARBA" id="ARBA00017073"/>
    </source>
</evidence>
<dbReference type="InParanoid" id="A0A165G8V4"/>
<organism evidence="10 11">
    <name type="scientific">Calocera cornea HHB12733</name>
    <dbReference type="NCBI Taxonomy" id="1353952"/>
    <lineage>
        <taxon>Eukaryota</taxon>
        <taxon>Fungi</taxon>
        <taxon>Dikarya</taxon>
        <taxon>Basidiomycota</taxon>
        <taxon>Agaricomycotina</taxon>
        <taxon>Dacrymycetes</taxon>
        <taxon>Dacrymycetales</taxon>
        <taxon>Dacrymycetaceae</taxon>
        <taxon>Calocera</taxon>
    </lineage>
</organism>
<evidence type="ECO:0000256" key="4">
    <source>
        <dbReference type="ARBA" id="ARBA00022485"/>
    </source>
</evidence>
<dbReference type="InterPro" id="IPR050340">
    <property type="entry name" value="Cytosolic_Fe-S_CAF"/>
</dbReference>
<dbReference type="OrthoDB" id="10253113at2759"/>
<reference evidence="10 11" key="1">
    <citation type="journal article" date="2016" name="Mol. Biol. Evol.">
        <title>Comparative Genomics of Early-Diverging Mushroom-Forming Fungi Provides Insights into the Origins of Lignocellulose Decay Capabilities.</title>
        <authorList>
            <person name="Nagy L.G."/>
            <person name="Riley R."/>
            <person name="Tritt A."/>
            <person name="Adam C."/>
            <person name="Daum C."/>
            <person name="Floudas D."/>
            <person name="Sun H."/>
            <person name="Yadav J.S."/>
            <person name="Pangilinan J."/>
            <person name="Larsson K.H."/>
            <person name="Matsuura K."/>
            <person name="Barry K."/>
            <person name="Labutti K."/>
            <person name="Kuo R."/>
            <person name="Ohm R.A."/>
            <person name="Bhattacharya S.S."/>
            <person name="Shirouzu T."/>
            <person name="Yoshinaga Y."/>
            <person name="Martin F.M."/>
            <person name="Grigoriev I.V."/>
            <person name="Hibbett D.S."/>
        </authorList>
    </citation>
    <scope>NUCLEOTIDE SEQUENCE [LARGE SCALE GENOMIC DNA]</scope>
    <source>
        <strain evidence="10 11">HHB12733</strain>
    </source>
</reference>
<evidence type="ECO:0000256" key="9">
    <source>
        <dbReference type="ARBA" id="ARBA00031269"/>
    </source>
</evidence>
<evidence type="ECO:0000256" key="6">
    <source>
        <dbReference type="ARBA" id="ARBA00023004"/>
    </source>
</evidence>
<keyword evidence="4" id="KW-0004">4Fe-4S</keyword>
<evidence type="ECO:0000313" key="11">
    <source>
        <dbReference type="Proteomes" id="UP000076842"/>
    </source>
</evidence>
<dbReference type="SUPFAM" id="SSF53920">
    <property type="entry name" value="Fe-only hydrogenase"/>
    <property type="match status" value="1"/>
</dbReference>
<dbReference type="AlphaFoldDB" id="A0A165G8V4"/>
<evidence type="ECO:0000256" key="1">
    <source>
        <dbReference type="ARBA" id="ARBA00006596"/>
    </source>
</evidence>
<comment type="similarity">
    <text evidence="1">Belongs to the NARF family.</text>
</comment>
<evidence type="ECO:0000256" key="5">
    <source>
        <dbReference type="ARBA" id="ARBA00022723"/>
    </source>
</evidence>
<keyword evidence="11" id="KW-1185">Reference proteome</keyword>
<dbReference type="FunFam" id="3.30.70.20:FF:000042">
    <property type="entry name" value="Cytosolic Fe-S cluster assembly factor NAR1"/>
    <property type="match status" value="1"/>
</dbReference>
<comment type="function">
    <text evidence="8">Component of the cytosolic Fe/S protein assembly machinery. Required for maturation of extramitochondrial Fe/S proteins. May play a role in the transfer of pre-assembled Fe/S clusters to target apoproteins.</text>
</comment>
<evidence type="ECO:0000256" key="7">
    <source>
        <dbReference type="ARBA" id="ARBA00023014"/>
    </source>
</evidence>
<accession>A0A165G8V4</accession>
<protein>
    <recommendedName>
        <fullName evidence="2">Cytosolic Fe-S cluster assembly factor NAR1</fullName>
    </recommendedName>
    <alternativeName>
        <fullName evidence="3">Cytosolic Fe-S cluster assembly factor nar1</fullName>
    </alternativeName>
    <alternativeName>
        <fullName evidence="9">Nuclear architecture-related protein 1</fullName>
    </alternativeName>
</protein>
<evidence type="ECO:0000256" key="8">
    <source>
        <dbReference type="ARBA" id="ARBA00025099"/>
    </source>
</evidence>
<sequence length="136" mass="14088">MAFSGALTITDLNDFINPSQACIKPVEQFNKPEAAVPGAAATQIEVDAQGGYFEVSQGATGAGNKKRLETAQISLNDCLACSGCVTSAESVLITLQSHEEVVDFLSTNPPPSAPDHRIPILSISPQSLASLSASLS</sequence>
<dbReference type="PANTHER" id="PTHR11615">
    <property type="entry name" value="NITRATE, FORMATE, IRON DEHYDROGENASE"/>
    <property type="match status" value="1"/>
</dbReference>
<feature type="non-terminal residue" evidence="10">
    <location>
        <position position="136"/>
    </location>
</feature>